<dbReference type="OrthoDB" id="5147872at2"/>
<evidence type="ECO:0000313" key="2">
    <source>
        <dbReference type="EMBL" id="TGB18647.1"/>
    </source>
</evidence>
<proteinExistence type="predicted"/>
<feature type="region of interest" description="Disordered" evidence="1">
    <location>
        <begin position="1"/>
        <end position="68"/>
    </location>
</feature>
<dbReference type="Proteomes" id="UP000297948">
    <property type="component" value="Unassembled WGS sequence"/>
</dbReference>
<evidence type="ECO:0000256" key="1">
    <source>
        <dbReference type="SAM" id="MobiDB-lite"/>
    </source>
</evidence>
<keyword evidence="3" id="KW-1185">Reference proteome</keyword>
<sequence length="68" mass="7227">MGISVGPPDVRPDATAHIRGVRRGGHLGLSKRQPGHLPDDRSTARRSTGINSAHRDPILSDMPNLSPA</sequence>
<accession>A0A4Z0HDH1</accession>
<organism evidence="2 3">
    <name type="scientific">Streptomyces palmae</name>
    <dbReference type="NCBI Taxonomy" id="1701085"/>
    <lineage>
        <taxon>Bacteria</taxon>
        <taxon>Bacillati</taxon>
        <taxon>Actinomycetota</taxon>
        <taxon>Actinomycetes</taxon>
        <taxon>Kitasatosporales</taxon>
        <taxon>Streptomycetaceae</taxon>
        <taxon>Streptomyces</taxon>
    </lineage>
</organism>
<gene>
    <name evidence="2" type="ORF">E4099_01700</name>
</gene>
<dbReference type="EMBL" id="SRID01000006">
    <property type="protein sequence ID" value="TGB18647.1"/>
    <property type="molecule type" value="Genomic_DNA"/>
</dbReference>
<protein>
    <submittedName>
        <fullName evidence="2">Uncharacterized protein</fullName>
    </submittedName>
</protein>
<reference evidence="2 3" key="1">
    <citation type="submission" date="2019-03" db="EMBL/GenBank/DDBJ databases">
        <authorList>
            <person name="Gonzalez-Pimentel J.L."/>
        </authorList>
    </citation>
    <scope>NUCLEOTIDE SEQUENCE [LARGE SCALE GENOMIC DNA]</scope>
    <source>
        <strain evidence="2 3">JCM 31289</strain>
    </source>
</reference>
<evidence type="ECO:0000313" key="3">
    <source>
        <dbReference type="Proteomes" id="UP000297948"/>
    </source>
</evidence>
<comment type="caution">
    <text evidence="2">The sequence shown here is derived from an EMBL/GenBank/DDBJ whole genome shotgun (WGS) entry which is preliminary data.</text>
</comment>
<name>A0A4Z0HDH1_9ACTN</name>
<dbReference type="AlphaFoldDB" id="A0A4Z0HDH1"/>
<dbReference type="RefSeq" id="WP_135337079.1">
    <property type="nucleotide sequence ID" value="NZ_JBHLTX010000013.1"/>
</dbReference>